<sequence length="11" mass="1199">MGHLDTVKGEL</sequence>
<dbReference type="EMBL" id="GGEC01093645">
    <property type="protein sequence ID" value="MBX74129.1"/>
    <property type="molecule type" value="Transcribed_RNA"/>
</dbReference>
<reference evidence="1" key="1">
    <citation type="submission" date="2018-02" db="EMBL/GenBank/DDBJ databases">
        <title>Rhizophora mucronata_Transcriptome.</title>
        <authorList>
            <person name="Meera S.P."/>
            <person name="Sreeshan A."/>
            <person name="Augustine A."/>
        </authorList>
    </citation>
    <scope>NUCLEOTIDE SEQUENCE</scope>
    <source>
        <tissue evidence="1">Leaf</tissue>
    </source>
</reference>
<proteinExistence type="predicted"/>
<name>A0A2P2R4D9_RHIMU</name>
<accession>A0A2P2R4D9</accession>
<protein>
    <submittedName>
        <fullName evidence="1">Uncharacterized protein</fullName>
    </submittedName>
</protein>
<organism evidence="1">
    <name type="scientific">Rhizophora mucronata</name>
    <name type="common">Asiatic mangrove</name>
    <dbReference type="NCBI Taxonomy" id="61149"/>
    <lineage>
        <taxon>Eukaryota</taxon>
        <taxon>Viridiplantae</taxon>
        <taxon>Streptophyta</taxon>
        <taxon>Embryophyta</taxon>
        <taxon>Tracheophyta</taxon>
        <taxon>Spermatophyta</taxon>
        <taxon>Magnoliopsida</taxon>
        <taxon>eudicotyledons</taxon>
        <taxon>Gunneridae</taxon>
        <taxon>Pentapetalae</taxon>
        <taxon>rosids</taxon>
        <taxon>fabids</taxon>
        <taxon>Malpighiales</taxon>
        <taxon>Rhizophoraceae</taxon>
        <taxon>Rhizophora</taxon>
    </lineage>
</organism>
<evidence type="ECO:0000313" key="1">
    <source>
        <dbReference type="EMBL" id="MBX74129.1"/>
    </source>
</evidence>